<organism evidence="2 3">
    <name type="scientific">Nonomuraea maritima</name>
    <dbReference type="NCBI Taxonomy" id="683260"/>
    <lineage>
        <taxon>Bacteria</taxon>
        <taxon>Bacillati</taxon>
        <taxon>Actinomycetota</taxon>
        <taxon>Actinomycetes</taxon>
        <taxon>Streptosporangiales</taxon>
        <taxon>Streptosporangiaceae</taxon>
        <taxon>Nonomuraea</taxon>
    </lineage>
</organism>
<feature type="domain" description="Tn3 transposase DDE" evidence="1">
    <location>
        <begin position="3"/>
        <end position="244"/>
    </location>
</feature>
<dbReference type="Pfam" id="PF01526">
    <property type="entry name" value="DDE_Tnp_Tn3"/>
    <property type="match status" value="1"/>
</dbReference>
<gene>
    <name evidence="2" type="ORF">SAMN05421874_107302</name>
</gene>
<dbReference type="RefSeq" id="WP_176903103.1">
    <property type="nucleotide sequence ID" value="NZ_FNFB01000007.1"/>
</dbReference>
<name>A0A1G9BUT6_9ACTN</name>
<dbReference type="AlphaFoldDB" id="A0A1G9BUT6"/>
<dbReference type="STRING" id="683260.SAMN05421874_107302"/>
<dbReference type="GO" id="GO:0006313">
    <property type="term" value="P:DNA transposition"/>
    <property type="evidence" value="ECO:0007669"/>
    <property type="project" value="InterPro"/>
</dbReference>
<dbReference type="GO" id="GO:0004803">
    <property type="term" value="F:transposase activity"/>
    <property type="evidence" value="ECO:0007669"/>
    <property type="project" value="InterPro"/>
</dbReference>
<evidence type="ECO:0000313" key="3">
    <source>
        <dbReference type="Proteomes" id="UP000198683"/>
    </source>
</evidence>
<dbReference type="InterPro" id="IPR002513">
    <property type="entry name" value="Tn3_Tnp_DDE_dom"/>
</dbReference>
<sequence>MPTAREAHYVLDDFLGNATDLPIAEHATDTHGATLINFALFDLVGKALTPRMRDLTRVTLVRDDTPTEIAKRYPHAGPLLGARWNEDLVAGCWPDLLRMAGSLKYGQATASLIVGRWSAASRQNTLAAALKEWGMLSRTVHLAKYLSDPAFGRKISRQLNKGESLHALRRDLHYAQQGTITRPHLEQQTEQAWCLTLLTNSVVAWTTEYYSRAVLELRSQGREVSDEILSHISPGHSDNINFFGVINVDVEAELAKLDTSGWRPLRPVQLRELGLTP</sequence>
<proteinExistence type="predicted"/>
<accession>A0A1G9BUT6</accession>
<dbReference type="EMBL" id="FNFB01000007">
    <property type="protein sequence ID" value="SDK43238.1"/>
    <property type="molecule type" value="Genomic_DNA"/>
</dbReference>
<protein>
    <submittedName>
        <fullName evidence="2">Tn3 transposase DDE domain-containing protein</fullName>
    </submittedName>
</protein>
<keyword evidence="3" id="KW-1185">Reference proteome</keyword>
<dbReference type="Proteomes" id="UP000198683">
    <property type="component" value="Unassembled WGS sequence"/>
</dbReference>
<evidence type="ECO:0000313" key="2">
    <source>
        <dbReference type="EMBL" id="SDK43238.1"/>
    </source>
</evidence>
<evidence type="ECO:0000259" key="1">
    <source>
        <dbReference type="Pfam" id="PF01526"/>
    </source>
</evidence>
<reference evidence="2 3" key="1">
    <citation type="submission" date="2016-10" db="EMBL/GenBank/DDBJ databases">
        <authorList>
            <person name="de Groot N.N."/>
        </authorList>
    </citation>
    <scope>NUCLEOTIDE SEQUENCE [LARGE SCALE GENOMIC DNA]</scope>
    <source>
        <strain evidence="2 3">CGMCC 4.5681</strain>
    </source>
</reference>